<dbReference type="CDD" id="cd00085">
    <property type="entry name" value="HNHc"/>
    <property type="match status" value="1"/>
</dbReference>
<feature type="compositionally biased region" description="Pro residues" evidence="1">
    <location>
        <begin position="9"/>
        <end position="21"/>
    </location>
</feature>
<comment type="caution">
    <text evidence="3">The sequence shown here is derived from an EMBL/GenBank/DDBJ whole genome shotgun (WGS) entry which is preliminary data.</text>
</comment>
<gene>
    <name evidence="3" type="ORF">MTR65_07330</name>
</gene>
<evidence type="ECO:0000256" key="1">
    <source>
        <dbReference type="SAM" id="MobiDB-lite"/>
    </source>
</evidence>
<feature type="domain" description="eCIS core" evidence="2">
    <location>
        <begin position="53"/>
        <end position="128"/>
    </location>
</feature>
<dbReference type="EMBL" id="JALHAT010000008">
    <property type="protein sequence ID" value="MCJ1960485.1"/>
    <property type="molecule type" value="Genomic_DNA"/>
</dbReference>
<proteinExistence type="predicted"/>
<accession>A0ABT0ABC1</accession>
<evidence type="ECO:0000313" key="3">
    <source>
        <dbReference type="EMBL" id="MCJ1960485.1"/>
    </source>
</evidence>
<name>A0ABT0ABC1_9SPHN</name>
<dbReference type="Proteomes" id="UP001162802">
    <property type="component" value="Unassembled WGS sequence"/>
</dbReference>
<protein>
    <submittedName>
        <fullName evidence="3">DUF4157 domain-containing protein</fullName>
    </submittedName>
</protein>
<dbReference type="InterPro" id="IPR003615">
    <property type="entry name" value="HNH_nuc"/>
</dbReference>
<feature type="region of interest" description="Disordered" evidence="1">
    <location>
        <begin position="1"/>
        <end position="53"/>
    </location>
</feature>
<dbReference type="InterPro" id="IPR025295">
    <property type="entry name" value="eCIS_core_dom"/>
</dbReference>
<dbReference type="Pfam" id="PF13699">
    <property type="entry name" value="eCIS_core"/>
    <property type="match status" value="1"/>
</dbReference>
<keyword evidence="4" id="KW-1185">Reference proteome</keyword>
<organism evidence="3 4">
    <name type="scientific">Novosphingobium mangrovi</name>
    <name type="common">ex Hu et al. 2023</name>
    <dbReference type="NCBI Taxonomy" id="2930094"/>
    <lineage>
        <taxon>Bacteria</taxon>
        <taxon>Pseudomonadati</taxon>
        <taxon>Pseudomonadota</taxon>
        <taxon>Alphaproteobacteria</taxon>
        <taxon>Sphingomonadales</taxon>
        <taxon>Sphingomonadaceae</taxon>
        <taxon>Novosphingobium</taxon>
    </lineage>
</organism>
<evidence type="ECO:0000259" key="2">
    <source>
        <dbReference type="Pfam" id="PF13699"/>
    </source>
</evidence>
<dbReference type="RefSeq" id="WP_243798653.1">
    <property type="nucleotide sequence ID" value="NZ_JALHAT010000008.1"/>
</dbReference>
<sequence length="1122" mass="120051">MAESALRPHPLPQVRPTPPAHAPGSAVFAQRKATIPAPREPRVAPPRDSGHALDAPVQRSLEHSFGADFSAVRIHDDARAHDSARALGARAYTAGNDIVFGEGAYRPSSASGRALLAHELAHTLQQDGVQMKGLGPLPASRAGELEREADRAALAATSGRRVGSLTRVATPAIFKSEGAVPAAGGDVPESAGPALDTAGTPVAEGPAPYTVLEENPVGPGATTMVVQMGTLQMPRVKGKGAWVEQAYKARASGGGLIFRPKFKGGGSYGAAKSIAAFAEKPGEKYKNVWLNNYGFTTLPEMARAFREAATAENADPTVKAAYEDTAARRILDGYRTSNNLRSGGCDIDHIVEKQLGGTSTPGNLQLLVSDKNQESGRETYKHLKAETDRVLSPDRLSVIDFQMRFNDVQLQPDESDGSFVIETALRSGKVKGAEDVQARAGGVAISLEAGGNREVIHARAGETTDIGTGDRRLIPGMKLKTYTRHARSNARSGTDTLTAELASKPVIPGAKDITLVATVTQAPQQADGAGGQAAERRAEAAEFRKLALHAPSNRNLPFHYPYLSPGTLTQLSLDDSGNLSGEGVIRPSIRFLGDLKVRFGPDRLDLVQDLDVDALNKSAYMRRLSGYFRFTRGSLAFDLVNFQPRGDLGFSVGPARKPVIDGSLTATVSGGNFIARGTLTPAQDLPGITAAEGSVTYHSQEGWSGLVRATSSALPRSETDVRLGFSERGGVLSPFAEGAITTRLVRDAQLRLGVRWSGGAIAYSGAVTIPDPMPRVRQVRLAGRYTGSRLFLTGDAQFQWKSISATMTVNYSWREGDEEGRFSGRARVALRQGKLDGHVDLSFDERGRYWGQGRAAYQLTDTIRPALDVTLERDGRIKLGGSVELSDIALSRAWPRPGGGEKEVFRFRTPKFSAPTPVPSVTAYVQFYAGMGVKYGVGPVMLTRAGFAGSLYPLEDDMQITAEIHGEVRAPAFGTVYGRLGATIGAEVLLGAVGAKASVELIPSLSVRAEAVAQARARYAGGKFAFDFNAYAEGGFRVGLDVDIIGTITAAYGWKEWEWRWNVGGWNARLGPDLRIDFGRMGYDSERGVAWPSLSNIRVSPDSFDPKAMMRNLLESSRARKA</sequence>
<reference evidence="3" key="1">
    <citation type="submission" date="2022-03" db="EMBL/GenBank/DDBJ databases">
        <title>Identification of a novel bacterium isolated from mangrove sediments.</title>
        <authorList>
            <person name="Pan X."/>
        </authorList>
    </citation>
    <scope>NUCLEOTIDE SEQUENCE</scope>
    <source>
        <strain evidence="3">B2637</strain>
    </source>
</reference>
<evidence type="ECO:0000313" key="4">
    <source>
        <dbReference type="Proteomes" id="UP001162802"/>
    </source>
</evidence>